<keyword evidence="1" id="KW-0732">Signal</keyword>
<dbReference type="InterPro" id="IPR045974">
    <property type="entry name" value="DUF5930"/>
</dbReference>
<evidence type="ECO:0000256" key="3">
    <source>
        <dbReference type="SAM" id="Phobius"/>
    </source>
</evidence>
<gene>
    <name evidence="6" type="ORF">FPZ52_04030</name>
</gene>
<proteinExistence type="predicted"/>
<dbReference type="Proteomes" id="UP000318483">
    <property type="component" value="Chromosome"/>
</dbReference>
<dbReference type="SUPFAM" id="SSF51261">
    <property type="entry name" value="Duplicated hybrid motif"/>
    <property type="match status" value="1"/>
</dbReference>
<dbReference type="AlphaFoldDB" id="A0A5B8J3L0"/>
<reference evidence="6 7" key="1">
    <citation type="submission" date="2019-07" db="EMBL/GenBank/DDBJ databases">
        <title>Litoreibacter alkalisoli sp. nov., isolated from saline-alkaline soil.</title>
        <authorList>
            <person name="Wang S."/>
            <person name="Xu L."/>
            <person name="Xing Y.-T."/>
            <person name="Sun J.-Q."/>
        </authorList>
    </citation>
    <scope>NUCLEOTIDE SEQUENCE [LARGE SCALE GENOMIC DNA]</scope>
    <source>
        <strain evidence="6 7">LN3S51</strain>
    </source>
</reference>
<keyword evidence="3" id="KW-0812">Transmembrane</keyword>
<name>A0A5B8J3L0_9RHOB</name>
<feature type="transmembrane region" description="Helical" evidence="3">
    <location>
        <begin position="42"/>
        <end position="67"/>
    </location>
</feature>
<evidence type="ECO:0000259" key="5">
    <source>
        <dbReference type="Pfam" id="PF19353"/>
    </source>
</evidence>
<dbReference type="InterPro" id="IPR050570">
    <property type="entry name" value="Cell_wall_metabolism_enzyme"/>
</dbReference>
<feature type="domain" description="M23ase beta-sheet core" evidence="4">
    <location>
        <begin position="341"/>
        <end position="436"/>
    </location>
</feature>
<dbReference type="EMBL" id="CP042261">
    <property type="protein sequence ID" value="QDY68880.1"/>
    <property type="molecule type" value="Genomic_DNA"/>
</dbReference>
<dbReference type="OrthoDB" id="9805070at2"/>
<evidence type="ECO:0000313" key="7">
    <source>
        <dbReference type="Proteomes" id="UP000318483"/>
    </source>
</evidence>
<evidence type="ECO:0000259" key="4">
    <source>
        <dbReference type="Pfam" id="PF01551"/>
    </source>
</evidence>
<dbReference type="Gene3D" id="2.70.70.10">
    <property type="entry name" value="Glucose Permease (Domain IIA)"/>
    <property type="match status" value="1"/>
</dbReference>
<keyword evidence="3" id="KW-1133">Transmembrane helix</keyword>
<protein>
    <submittedName>
        <fullName evidence="6">Peptidoglycan DD-metalloendopeptidase family protein</fullName>
    </submittedName>
</protein>
<dbReference type="Pfam" id="PF19353">
    <property type="entry name" value="DUF5930"/>
    <property type="match status" value="1"/>
</dbReference>
<dbReference type="InterPro" id="IPR011055">
    <property type="entry name" value="Dup_hybrid_motif"/>
</dbReference>
<evidence type="ECO:0000256" key="1">
    <source>
        <dbReference type="ARBA" id="ARBA00022729"/>
    </source>
</evidence>
<dbReference type="KEGG" id="lit:FPZ52_04030"/>
<feature type="domain" description="DUF5930" evidence="5">
    <location>
        <begin position="11"/>
        <end position="324"/>
    </location>
</feature>
<dbReference type="GO" id="GO:0004222">
    <property type="term" value="F:metalloendopeptidase activity"/>
    <property type="evidence" value="ECO:0007669"/>
    <property type="project" value="TreeGrafter"/>
</dbReference>
<dbReference type="FunFam" id="2.70.70.10:FF:000006">
    <property type="entry name" value="M23 family peptidase"/>
    <property type="match status" value="1"/>
</dbReference>
<keyword evidence="3" id="KW-0472">Membrane</keyword>
<dbReference type="InterPro" id="IPR016047">
    <property type="entry name" value="M23ase_b-sheet_dom"/>
</dbReference>
<keyword evidence="2" id="KW-0175">Coiled coil</keyword>
<sequence>MAGKQTGDGVGNILTRAFPEKRIFLKTESGTRFIRLGTKQQILALVGSTALVGWCVVATSFSVFGMISNGGAREQAAREQAFYETRLNELAQDRDKYRHAAREAQDQFSRALEDVSRMQEHLFDTKLEVTELDRGTEALRGILRQALNERDRVQERLAELSEQYGDGGDDGAALGAKLAEAETTVDFLTGALRETSEQRDVRTAQATAAETEIEELQLEAQLAAEKTDRIFSQLEEAVEVSMEPLDEMFNKVGLSSDTLIDQLRQRYDGQGGPLTPIAVSTKGTAPDADSVRANSILGHMDTLNLYRLAAEKLPFANPILTSVRRTSGFGYRRDPIRGGGRMHEGTDFAGPYGTAIHATADGVVVHAGWSSGYGRLVKIKHDFGIETRYAHMSQIKVKKGQRVSRGDQIGAMGNSGRSTGTHLHYEVRENGKAVDPLTYIEAARDVF</sequence>
<keyword evidence="7" id="KW-1185">Reference proteome</keyword>
<dbReference type="PANTHER" id="PTHR21666:SF289">
    <property type="entry name" value="L-ALA--D-GLU ENDOPEPTIDASE"/>
    <property type="match status" value="1"/>
</dbReference>
<evidence type="ECO:0000313" key="6">
    <source>
        <dbReference type="EMBL" id="QDY68880.1"/>
    </source>
</evidence>
<evidence type="ECO:0000256" key="2">
    <source>
        <dbReference type="SAM" id="Coils"/>
    </source>
</evidence>
<dbReference type="Pfam" id="PF01551">
    <property type="entry name" value="Peptidase_M23"/>
    <property type="match status" value="1"/>
</dbReference>
<dbReference type="RefSeq" id="WP_146363947.1">
    <property type="nucleotide sequence ID" value="NZ_CP042261.1"/>
</dbReference>
<dbReference type="PANTHER" id="PTHR21666">
    <property type="entry name" value="PEPTIDASE-RELATED"/>
    <property type="match status" value="1"/>
</dbReference>
<organism evidence="6 7">
    <name type="scientific">Qingshengfaniella alkalisoli</name>
    <dbReference type="NCBI Taxonomy" id="2599296"/>
    <lineage>
        <taxon>Bacteria</taxon>
        <taxon>Pseudomonadati</taxon>
        <taxon>Pseudomonadota</taxon>
        <taxon>Alphaproteobacteria</taxon>
        <taxon>Rhodobacterales</taxon>
        <taxon>Paracoccaceae</taxon>
        <taxon>Qingshengfaniella</taxon>
    </lineage>
</organism>
<feature type="coiled-coil region" evidence="2">
    <location>
        <begin position="73"/>
        <end position="226"/>
    </location>
</feature>
<dbReference type="CDD" id="cd12797">
    <property type="entry name" value="M23_peptidase"/>
    <property type="match status" value="1"/>
</dbReference>
<accession>A0A5B8J3L0</accession>